<comment type="similarity">
    <text evidence="2 4">Belongs to the bacterial solute-binding protein 3 family.</text>
</comment>
<dbReference type="CDD" id="cd13624">
    <property type="entry name" value="PBP2_Arg_Lys_His"/>
    <property type="match status" value="1"/>
</dbReference>
<evidence type="ECO:0000256" key="3">
    <source>
        <dbReference type="ARBA" id="ARBA00022729"/>
    </source>
</evidence>
<dbReference type="PANTHER" id="PTHR35936">
    <property type="entry name" value="MEMBRANE-BOUND LYTIC MUREIN TRANSGLYCOSYLASE F"/>
    <property type="match status" value="1"/>
</dbReference>
<evidence type="ECO:0000256" key="5">
    <source>
        <dbReference type="SAM" id="SignalP"/>
    </source>
</evidence>
<dbReference type="InterPro" id="IPR001638">
    <property type="entry name" value="Solute-binding_3/MltF_N"/>
</dbReference>
<evidence type="ECO:0000313" key="8">
    <source>
        <dbReference type="EMBL" id="MBM6703185.1"/>
    </source>
</evidence>
<dbReference type="InterPro" id="IPR018313">
    <property type="entry name" value="SBP_3_CS"/>
</dbReference>
<keyword evidence="9" id="KW-1185">Reference proteome</keyword>
<evidence type="ECO:0000256" key="2">
    <source>
        <dbReference type="ARBA" id="ARBA00010333"/>
    </source>
</evidence>
<feature type="signal peptide" evidence="5">
    <location>
        <begin position="1"/>
        <end position="25"/>
    </location>
</feature>
<comment type="caution">
    <text evidence="8">The sequence shown here is derived from an EMBL/GenBank/DDBJ whole genome shotgun (WGS) entry which is preliminary data.</text>
</comment>
<evidence type="ECO:0000259" key="6">
    <source>
        <dbReference type="SMART" id="SM00062"/>
    </source>
</evidence>
<dbReference type="SMART" id="SM00079">
    <property type="entry name" value="PBPe"/>
    <property type="match status" value="1"/>
</dbReference>
<keyword evidence="3 5" id="KW-0732">Signal</keyword>
<accession>A0ABS2DPC4</accession>
<evidence type="ECO:0000256" key="4">
    <source>
        <dbReference type="RuleBase" id="RU003744"/>
    </source>
</evidence>
<organism evidence="8 9">
    <name type="scientific">Sutterella massiliensis</name>
    <dbReference type="NCBI Taxonomy" id="1816689"/>
    <lineage>
        <taxon>Bacteria</taxon>
        <taxon>Pseudomonadati</taxon>
        <taxon>Pseudomonadota</taxon>
        <taxon>Betaproteobacteria</taxon>
        <taxon>Burkholderiales</taxon>
        <taxon>Sutterellaceae</taxon>
        <taxon>Sutterella</taxon>
    </lineage>
</organism>
<dbReference type="Gene3D" id="3.40.190.10">
    <property type="entry name" value="Periplasmic binding protein-like II"/>
    <property type="match status" value="2"/>
</dbReference>
<feature type="chain" id="PRO_5046424369" evidence="5">
    <location>
        <begin position="26"/>
        <end position="251"/>
    </location>
</feature>
<dbReference type="EMBL" id="JACJJC010000002">
    <property type="protein sequence ID" value="MBM6703185.1"/>
    <property type="molecule type" value="Genomic_DNA"/>
</dbReference>
<feature type="domain" description="Ionotropic glutamate receptor C-terminal" evidence="7">
    <location>
        <begin position="28"/>
        <end position="251"/>
    </location>
</feature>
<dbReference type="SMART" id="SM00062">
    <property type="entry name" value="PBPb"/>
    <property type="match status" value="1"/>
</dbReference>
<dbReference type="Pfam" id="PF00497">
    <property type="entry name" value="SBP_bac_3"/>
    <property type="match status" value="1"/>
</dbReference>
<comment type="subcellular location">
    <subcellularLocation>
        <location evidence="1">Cell envelope</location>
    </subcellularLocation>
</comment>
<dbReference type="InterPro" id="IPR001320">
    <property type="entry name" value="Iontro_rcpt_C"/>
</dbReference>
<evidence type="ECO:0000259" key="7">
    <source>
        <dbReference type="SMART" id="SM00079"/>
    </source>
</evidence>
<name>A0ABS2DPC4_9BURK</name>
<dbReference type="RefSeq" id="WP_205101581.1">
    <property type="nucleotide sequence ID" value="NZ_JACJJC010000002.1"/>
</dbReference>
<feature type="domain" description="Solute-binding protein family 3/N-terminal" evidence="6">
    <location>
        <begin position="28"/>
        <end position="251"/>
    </location>
</feature>
<evidence type="ECO:0000256" key="1">
    <source>
        <dbReference type="ARBA" id="ARBA00004196"/>
    </source>
</evidence>
<gene>
    <name evidence="8" type="ORF">H6A60_01490</name>
</gene>
<dbReference type="PROSITE" id="PS01039">
    <property type="entry name" value="SBP_BACTERIAL_3"/>
    <property type="match status" value="1"/>
</dbReference>
<evidence type="ECO:0000313" key="9">
    <source>
        <dbReference type="Proteomes" id="UP000715095"/>
    </source>
</evidence>
<reference evidence="8 9" key="1">
    <citation type="journal article" date="2021" name="Sci. Rep.">
        <title>The distribution of antibiotic resistance genes in chicken gut microbiota commensals.</title>
        <authorList>
            <person name="Juricova H."/>
            <person name="Matiasovicova J."/>
            <person name="Kubasova T."/>
            <person name="Cejkova D."/>
            <person name="Rychlik I."/>
        </authorList>
    </citation>
    <scope>NUCLEOTIDE SEQUENCE [LARGE SCALE GENOMIC DNA]</scope>
    <source>
        <strain evidence="8 9">An829</strain>
    </source>
</reference>
<proteinExistence type="inferred from homology"/>
<protein>
    <submittedName>
        <fullName evidence="8">Basic amino acid ABC transporter substrate-binding protein</fullName>
    </submittedName>
</protein>
<dbReference type="PANTHER" id="PTHR35936:SF38">
    <property type="entry name" value="GLUTAMINE-BINDING PERIPLASMIC PROTEIN"/>
    <property type="match status" value="1"/>
</dbReference>
<sequence>MSFKKAAVLACALFAAGASLTNAQARDVLRVGTEPTFAPFEFLDTKTKEFAGFDIDLIRAVADKAGYDVHILNMGFDALLPALMTDTIDVVASGMSITPERAERVDFTKPYYKTGLSMLVRKSDAEKYTQFSHLEGRPIAVQIGTTGADKAKSIKDAKVTAFNTTSDAFMALSTGSADAVILDRPVIGYFLKSQPRLAKKLQLQPTMEDAASFGFAVKKGNTALLEKLNKAYDELEASGEAKKIFDKWFAE</sequence>
<dbReference type="Proteomes" id="UP000715095">
    <property type="component" value="Unassembled WGS sequence"/>
</dbReference>
<dbReference type="SUPFAM" id="SSF53850">
    <property type="entry name" value="Periplasmic binding protein-like II"/>
    <property type="match status" value="1"/>
</dbReference>